<evidence type="ECO:0008006" key="4">
    <source>
        <dbReference type="Google" id="ProtNLM"/>
    </source>
</evidence>
<keyword evidence="1" id="KW-0732">Signal</keyword>
<dbReference type="HOGENOM" id="CLU_118078_1_0_11"/>
<organism evidence="2 3">
    <name type="scientific">Mycolicibacterium rhodesiae (strain NBB3)</name>
    <name type="common">Mycobacterium rhodesiae</name>
    <dbReference type="NCBI Taxonomy" id="710685"/>
    <lineage>
        <taxon>Bacteria</taxon>
        <taxon>Bacillati</taxon>
        <taxon>Actinomycetota</taxon>
        <taxon>Actinomycetes</taxon>
        <taxon>Mycobacteriales</taxon>
        <taxon>Mycobacteriaceae</taxon>
        <taxon>Mycolicibacterium</taxon>
    </lineage>
</organism>
<feature type="signal peptide" evidence="1">
    <location>
        <begin position="1"/>
        <end position="32"/>
    </location>
</feature>
<proteinExistence type="predicted"/>
<dbReference type="RefSeq" id="WP_014213884.1">
    <property type="nucleotide sequence ID" value="NC_016604.1"/>
</dbReference>
<evidence type="ECO:0000313" key="3">
    <source>
        <dbReference type="Proteomes" id="UP000005442"/>
    </source>
</evidence>
<gene>
    <name evidence="2" type="ordered locus">MycrhN_5677</name>
</gene>
<dbReference type="OrthoDB" id="4571285at2"/>
<dbReference type="AlphaFoldDB" id="G8RLY3"/>
<evidence type="ECO:0000256" key="1">
    <source>
        <dbReference type="SAM" id="SignalP"/>
    </source>
</evidence>
<sequence>MLHVPSLNPTVSRRRVLVGAAALALLSAPVVACGSSPPPPEVDELVAQLERARSDSQLASDAAAAARGEIAEALSAVASERSAHAQALSDELVRIQRTTASTTSPSEPTSTTAEAAKAPTVGDVIGALKMSAQSAAGLAATSSGYRAGLLGSIAAACTAAYTVALVPPEKPQ</sequence>
<name>G8RLY3_MYCRN</name>
<evidence type="ECO:0000313" key="2">
    <source>
        <dbReference type="EMBL" id="AEV76145.1"/>
    </source>
</evidence>
<dbReference type="STRING" id="710685.MycrhN_5677"/>
<dbReference type="KEGG" id="mrh:MycrhN_5677"/>
<dbReference type="PATRIC" id="fig|710685.3.peg.5703"/>
<accession>G8RLY3</accession>
<dbReference type="Proteomes" id="UP000005442">
    <property type="component" value="Chromosome"/>
</dbReference>
<feature type="chain" id="PRO_5038943976" description="Tat pathway signal protein" evidence="1">
    <location>
        <begin position="33"/>
        <end position="172"/>
    </location>
</feature>
<reference evidence="2 3" key="1">
    <citation type="submission" date="2011-12" db="EMBL/GenBank/DDBJ databases">
        <title>Complete sequence of Mycobacterium rhodesiae NBB3.</title>
        <authorList>
            <consortium name="US DOE Joint Genome Institute"/>
            <person name="Lucas S."/>
            <person name="Han J."/>
            <person name="Lapidus A."/>
            <person name="Cheng J.-F."/>
            <person name="Goodwin L."/>
            <person name="Pitluck S."/>
            <person name="Peters L."/>
            <person name="Mikhailova N."/>
            <person name="Gu W."/>
            <person name="Detter J.C."/>
            <person name="Han C."/>
            <person name="Tapia R."/>
            <person name="Land M."/>
            <person name="Hauser L."/>
            <person name="Kyrpides N."/>
            <person name="Ivanova N."/>
            <person name="Pagani I."/>
            <person name="Mattes T."/>
            <person name="Holmes A."/>
            <person name="Rutledge P."/>
            <person name="Paulsen I."/>
            <person name="Coleman N."/>
            <person name="Woyke T."/>
        </authorList>
    </citation>
    <scope>NUCLEOTIDE SEQUENCE [LARGE SCALE GENOMIC DNA]</scope>
    <source>
        <strain evidence="2 3">NBB3</strain>
    </source>
</reference>
<keyword evidence="3" id="KW-1185">Reference proteome</keyword>
<protein>
    <recommendedName>
        <fullName evidence="4">Tat pathway signal protein</fullName>
    </recommendedName>
</protein>
<dbReference type="EMBL" id="CP003169">
    <property type="protein sequence ID" value="AEV76145.1"/>
    <property type="molecule type" value="Genomic_DNA"/>
</dbReference>
<dbReference type="eggNOG" id="ENOG5034ATC">
    <property type="taxonomic scope" value="Bacteria"/>
</dbReference>